<dbReference type="PANTHER" id="PTHR43777:SF1">
    <property type="entry name" value="MOLYBDENUM COFACTOR CYTIDYLYLTRANSFERASE"/>
    <property type="match status" value="1"/>
</dbReference>
<organism evidence="2 3">
    <name type="scientific">Natronococcus pandeyae</name>
    <dbReference type="NCBI Taxonomy" id="2055836"/>
    <lineage>
        <taxon>Archaea</taxon>
        <taxon>Methanobacteriati</taxon>
        <taxon>Methanobacteriota</taxon>
        <taxon>Stenosarchaea group</taxon>
        <taxon>Halobacteria</taxon>
        <taxon>Halobacteriales</taxon>
        <taxon>Natrialbaceae</taxon>
        <taxon>Natronococcus</taxon>
    </lineage>
</organism>
<evidence type="ECO:0000313" key="3">
    <source>
        <dbReference type="Proteomes" id="UP000766904"/>
    </source>
</evidence>
<protein>
    <submittedName>
        <fullName evidence="2">Nucleotidyltransferase family protein</fullName>
    </submittedName>
</protein>
<dbReference type="GO" id="GO:0016779">
    <property type="term" value="F:nucleotidyltransferase activity"/>
    <property type="evidence" value="ECO:0007669"/>
    <property type="project" value="UniProtKB-ARBA"/>
</dbReference>
<dbReference type="Proteomes" id="UP000766904">
    <property type="component" value="Unassembled WGS sequence"/>
</dbReference>
<proteinExistence type="predicted"/>
<gene>
    <name evidence="2" type="ORF">CV102_19735</name>
</gene>
<accession>A0A8J8TQK1</accession>
<dbReference type="RefSeq" id="WP_148859728.1">
    <property type="nucleotide sequence ID" value="NZ_PHNJ01000013.1"/>
</dbReference>
<evidence type="ECO:0000313" key="2">
    <source>
        <dbReference type="EMBL" id="TYL36985.1"/>
    </source>
</evidence>
<dbReference type="OrthoDB" id="28434at2157"/>
<dbReference type="CDD" id="cd04182">
    <property type="entry name" value="GT_2_like_f"/>
    <property type="match status" value="1"/>
</dbReference>
<sequence length="199" mass="21217">MGELIGIVLAGGRGTRFEDGNKLLATVDGDPIVSHAARSLDVDSVDHTIAVLGHDADAVEKVVAAHVDETTYNPEYARGQSQSVRLGARAASERDADAAIFLPGDMPCVDETTVERLVEAYRDGRHDVVVPTSDGQRGNPVLFDAAQFDTLQELSGDTGGRAVFETADVHRIAVDDPGVHLDVDTVADRERLRQSDCVG</sequence>
<dbReference type="InterPro" id="IPR025877">
    <property type="entry name" value="MobA-like_NTP_Trfase"/>
</dbReference>
<dbReference type="EMBL" id="PHNJ01000013">
    <property type="protein sequence ID" value="TYL36985.1"/>
    <property type="molecule type" value="Genomic_DNA"/>
</dbReference>
<dbReference type="PANTHER" id="PTHR43777">
    <property type="entry name" value="MOLYBDENUM COFACTOR CYTIDYLYLTRANSFERASE"/>
    <property type="match status" value="1"/>
</dbReference>
<dbReference type="SUPFAM" id="SSF53448">
    <property type="entry name" value="Nucleotide-diphospho-sugar transferases"/>
    <property type="match status" value="1"/>
</dbReference>
<keyword evidence="3" id="KW-1185">Reference proteome</keyword>
<dbReference type="Pfam" id="PF12804">
    <property type="entry name" value="NTP_transf_3"/>
    <property type="match status" value="1"/>
</dbReference>
<comment type="caution">
    <text evidence="2">The sequence shown here is derived from an EMBL/GenBank/DDBJ whole genome shotgun (WGS) entry which is preliminary data.</text>
</comment>
<dbReference type="AlphaFoldDB" id="A0A8J8TQK1"/>
<dbReference type="InterPro" id="IPR029044">
    <property type="entry name" value="Nucleotide-diphossugar_trans"/>
</dbReference>
<feature type="domain" description="MobA-like NTP transferase" evidence="1">
    <location>
        <begin position="6"/>
        <end position="166"/>
    </location>
</feature>
<reference evidence="2" key="1">
    <citation type="submission" date="2017-11" db="EMBL/GenBank/DDBJ databases">
        <authorList>
            <person name="Kajale S.C."/>
            <person name="Sharma A."/>
        </authorList>
    </citation>
    <scope>NUCLEOTIDE SEQUENCE</scope>
    <source>
        <strain evidence="2">LS1_42</strain>
    </source>
</reference>
<name>A0A8J8TQK1_9EURY</name>
<evidence type="ECO:0000259" key="1">
    <source>
        <dbReference type="Pfam" id="PF12804"/>
    </source>
</evidence>
<dbReference type="Gene3D" id="3.90.550.10">
    <property type="entry name" value="Spore Coat Polysaccharide Biosynthesis Protein SpsA, Chain A"/>
    <property type="match status" value="1"/>
</dbReference>